<dbReference type="InterPro" id="IPR042197">
    <property type="entry name" value="Apaf_helical"/>
</dbReference>
<dbReference type="InterPro" id="IPR036388">
    <property type="entry name" value="WH-like_DNA-bd_sf"/>
</dbReference>
<dbReference type="InterPro" id="IPR002182">
    <property type="entry name" value="NB-ARC"/>
</dbReference>
<evidence type="ECO:0000313" key="6">
    <source>
        <dbReference type="EMBL" id="KAK3173857.1"/>
    </source>
</evidence>
<dbReference type="Proteomes" id="UP001281410">
    <property type="component" value="Unassembled WGS sequence"/>
</dbReference>
<keyword evidence="7" id="KW-1185">Reference proteome</keyword>
<reference evidence="6" key="1">
    <citation type="journal article" date="2023" name="Plant J.">
        <title>Genome sequences and population genomics provide insights into the demographic history, inbreeding, and mutation load of two 'living fossil' tree species of Dipteronia.</title>
        <authorList>
            <person name="Feng Y."/>
            <person name="Comes H.P."/>
            <person name="Chen J."/>
            <person name="Zhu S."/>
            <person name="Lu R."/>
            <person name="Zhang X."/>
            <person name="Li P."/>
            <person name="Qiu J."/>
            <person name="Olsen K.M."/>
            <person name="Qiu Y."/>
        </authorList>
    </citation>
    <scope>NUCLEOTIDE SEQUENCE</scope>
    <source>
        <strain evidence="6">NBL</strain>
    </source>
</reference>
<dbReference type="InterPro" id="IPR044974">
    <property type="entry name" value="Disease_R_plants"/>
</dbReference>
<feature type="domain" description="NB-ARC" evidence="3">
    <location>
        <begin position="207"/>
        <end position="364"/>
    </location>
</feature>
<dbReference type="PANTHER" id="PTHR23155:SF955">
    <property type="entry name" value="AAA+ ATPASE DOMAIN-CONTAINING PROTEIN"/>
    <property type="match status" value="1"/>
</dbReference>
<dbReference type="PANTHER" id="PTHR23155">
    <property type="entry name" value="DISEASE RESISTANCE PROTEIN RP"/>
    <property type="match status" value="1"/>
</dbReference>
<feature type="domain" description="Disease resistance protein winged helix" evidence="4">
    <location>
        <begin position="443"/>
        <end position="514"/>
    </location>
</feature>
<dbReference type="InterPro" id="IPR058922">
    <property type="entry name" value="WHD_DRP"/>
</dbReference>
<dbReference type="SUPFAM" id="SSF52058">
    <property type="entry name" value="L domain-like"/>
    <property type="match status" value="1"/>
</dbReference>
<dbReference type="AlphaFoldDB" id="A0AAD9ZA42"/>
<evidence type="ECO:0000256" key="1">
    <source>
        <dbReference type="ARBA" id="ARBA00022737"/>
    </source>
</evidence>
<protein>
    <submittedName>
        <fullName evidence="6">Uncharacterized protein</fullName>
    </submittedName>
</protein>
<dbReference type="GO" id="GO:0043531">
    <property type="term" value="F:ADP binding"/>
    <property type="evidence" value="ECO:0007669"/>
    <property type="project" value="InterPro"/>
</dbReference>
<evidence type="ECO:0000259" key="4">
    <source>
        <dbReference type="Pfam" id="PF23559"/>
    </source>
</evidence>
<dbReference type="Pfam" id="PF23598">
    <property type="entry name" value="LRR_14"/>
    <property type="match status" value="1"/>
</dbReference>
<dbReference type="GO" id="GO:0098542">
    <property type="term" value="P:defense response to other organism"/>
    <property type="evidence" value="ECO:0007669"/>
    <property type="project" value="TreeGrafter"/>
</dbReference>
<dbReference type="EMBL" id="JANJYJ010000610">
    <property type="protein sequence ID" value="KAK3173857.1"/>
    <property type="molecule type" value="Genomic_DNA"/>
</dbReference>
<dbReference type="InterPro" id="IPR027417">
    <property type="entry name" value="P-loop_NTPase"/>
</dbReference>
<evidence type="ECO:0000256" key="2">
    <source>
        <dbReference type="ARBA" id="ARBA00022821"/>
    </source>
</evidence>
<gene>
    <name evidence="6" type="ORF">Dsin_032668</name>
</gene>
<keyword evidence="2" id="KW-0611">Plant defense</keyword>
<name>A0AAD9ZA42_9ROSI</name>
<dbReference type="Gene3D" id="1.10.10.10">
    <property type="entry name" value="Winged helix-like DNA-binding domain superfamily/Winged helix DNA-binding domain"/>
    <property type="match status" value="1"/>
</dbReference>
<keyword evidence="1" id="KW-0677">Repeat</keyword>
<dbReference type="SUPFAM" id="SSF52540">
    <property type="entry name" value="P-loop containing nucleoside triphosphate hydrolases"/>
    <property type="match status" value="1"/>
</dbReference>
<evidence type="ECO:0000259" key="3">
    <source>
        <dbReference type="Pfam" id="PF00931"/>
    </source>
</evidence>
<dbReference type="Pfam" id="PF00931">
    <property type="entry name" value="NB-ARC"/>
    <property type="match status" value="1"/>
</dbReference>
<accession>A0AAD9ZA42</accession>
<dbReference type="Pfam" id="PF23559">
    <property type="entry name" value="WHD_DRP"/>
    <property type="match status" value="1"/>
</dbReference>
<dbReference type="InterPro" id="IPR055414">
    <property type="entry name" value="LRR_R13L4/SHOC2-like"/>
</dbReference>
<dbReference type="Gene3D" id="3.80.10.10">
    <property type="entry name" value="Ribonuclease Inhibitor"/>
    <property type="match status" value="1"/>
</dbReference>
<evidence type="ECO:0000313" key="7">
    <source>
        <dbReference type="Proteomes" id="UP001281410"/>
    </source>
</evidence>
<organism evidence="6 7">
    <name type="scientific">Dipteronia sinensis</name>
    <dbReference type="NCBI Taxonomy" id="43782"/>
    <lineage>
        <taxon>Eukaryota</taxon>
        <taxon>Viridiplantae</taxon>
        <taxon>Streptophyta</taxon>
        <taxon>Embryophyta</taxon>
        <taxon>Tracheophyta</taxon>
        <taxon>Spermatophyta</taxon>
        <taxon>Magnoliopsida</taxon>
        <taxon>eudicotyledons</taxon>
        <taxon>Gunneridae</taxon>
        <taxon>Pentapetalae</taxon>
        <taxon>rosids</taxon>
        <taxon>malvids</taxon>
        <taxon>Sapindales</taxon>
        <taxon>Sapindaceae</taxon>
        <taxon>Hippocastanoideae</taxon>
        <taxon>Acereae</taxon>
        <taxon>Dipteronia</taxon>
    </lineage>
</organism>
<dbReference type="Gene3D" id="1.10.8.430">
    <property type="entry name" value="Helical domain of apoptotic protease-activating factors"/>
    <property type="match status" value="1"/>
</dbReference>
<dbReference type="InterPro" id="IPR032675">
    <property type="entry name" value="LRR_dom_sf"/>
</dbReference>
<proteinExistence type="predicted"/>
<comment type="caution">
    <text evidence="6">The sequence shown here is derived from an EMBL/GenBank/DDBJ whole genome shotgun (WGS) entry which is preliminary data.</text>
</comment>
<sequence length="926" mass="105204">MDATILVPLLIEKLLDLHLDKAPSIINPVFDKKVQAAINNLHSLKRYLRDAEDHEASYGHSSMNDQKIALLLKAVYYADDATDNLIMRRELQKMGFLSSQFLFIQEVKKFKNQFRRLSSCDHHLVMIVKEKAVTSCVEYVAEDNTRVLNYFPNGGSQQQCCMEKETYDVVGFQQQINQLLVQLIPQREISNGQSTELVTKIQDPGQSTHQVIAVVGEGGSGKTTLARIVYNRVDVKRQFTNRAWVQVPSLFKAKDVLAELLKQINQTELVALDKTLSEDELMLRLIKLLNGTRYLIVLEDVHTSQVWETLLKPLCSTSSHQFGGRIIITTRNASNLLPGAAYSTLDVPRLNNEESWKLFLNKVRVANPDVNFLTLLKEQILKICAGLPSTIVLLGGLLSTKEPSYDEWSRVIVHANNAKGDILPLIYQDLPSEIKPCFLYMGIFPKGFEIPVRRLIHLWSAEGFMTPPDPELIDPEDLAEMCFEQLIIRNMVQVRWKVDGHPKTCRMPSFLYDFFTLKAEAAGFFNHQLHTSSHTSTKQSKVSVRRLAAYFGVKNLWSSLFYNVQGLRSYVAFDTRMRGTAARDTGMFLRKIVSIRGFGLLNVLDLEGVYKPMLCDDVVGKLLQLSYLGLRSTFIDNLPYAVSVLPRLETLDVRHTNIREICIWEAKKLRHLYLNQNCSCYLFSEKDSFANLQTVWGLHVDDENLDLLQKFTRLTKLKLIAHVQDPVIAECVSKLTNLQSLKLISIAGLVQGSRQASNLELWTLAEHHKLLDLYLLGILPNYVIDVHFLPPNLRNLTLSLSQLACDPMPVLGKLPHLNRLRLFGDSYTGKQITCLSGGFPKLRLLNLWKLPLQDWTVEEGALPCLNELEIRDCYNMKPPEGLKNATTLRELVLTNMPMAFGAAVEEILHRNVFIKTNTWCSSPLLE</sequence>
<dbReference type="Gene3D" id="3.40.50.300">
    <property type="entry name" value="P-loop containing nucleotide triphosphate hydrolases"/>
    <property type="match status" value="1"/>
</dbReference>
<feature type="domain" description="Disease resistance R13L4/SHOC-2-like LRR" evidence="5">
    <location>
        <begin position="592"/>
        <end position="875"/>
    </location>
</feature>
<dbReference type="PRINTS" id="PR00364">
    <property type="entry name" value="DISEASERSIST"/>
</dbReference>
<evidence type="ECO:0000259" key="5">
    <source>
        <dbReference type="Pfam" id="PF23598"/>
    </source>
</evidence>